<proteinExistence type="inferred from homology"/>
<feature type="compositionally biased region" description="Basic and acidic residues" evidence="3">
    <location>
        <begin position="110"/>
        <end position="128"/>
    </location>
</feature>
<keyword evidence="5" id="KW-1185">Reference proteome</keyword>
<dbReference type="Pfam" id="PF10152">
    <property type="entry name" value="CCDC53"/>
    <property type="match status" value="1"/>
</dbReference>
<evidence type="ECO:0000313" key="5">
    <source>
        <dbReference type="Proteomes" id="UP000826195"/>
    </source>
</evidence>
<evidence type="ECO:0000313" key="4">
    <source>
        <dbReference type="EMBL" id="KAH0566910.1"/>
    </source>
</evidence>
<gene>
    <name evidence="4" type="ORF">KQX54_005346</name>
</gene>
<name>A0AAV7J2R1_COTGL</name>
<dbReference type="PANTHER" id="PTHR13015">
    <property type="entry name" value="PROTEIN AD-016-RELATED"/>
    <property type="match status" value="1"/>
</dbReference>
<accession>A0AAV7J2R1</accession>
<reference evidence="4 5" key="1">
    <citation type="journal article" date="2021" name="J. Hered.">
        <title>A chromosome-level genome assembly of the parasitoid wasp, Cotesia glomerata (Hymenoptera: Braconidae).</title>
        <authorList>
            <person name="Pinto B.J."/>
            <person name="Weis J.J."/>
            <person name="Gamble T."/>
            <person name="Ode P.J."/>
            <person name="Paul R."/>
            <person name="Zaspel J.M."/>
        </authorList>
    </citation>
    <scope>NUCLEOTIDE SEQUENCE [LARGE SCALE GENOMIC DNA]</scope>
    <source>
        <strain evidence="4">CgM1</strain>
    </source>
</reference>
<dbReference type="GO" id="GO:0006887">
    <property type="term" value="P:exocytosis"/>
    <property type="evidence" value="ECO:0007669"/>
    <property type="project" value="TreeGrafter"/>
</dbReference>
<evidence type="ECO:0008006" key="6">
    <source>
        <dbReference type="Google" id="ProtNLM"/>
    </source>
</evidence>
<dbReference type="GO" id="GO:0030041">
    <property type="term" value="P:actin filament polymerization"/>
    <property type="evidence" value="ECO:0007669"/>
    <property type="project" value="TreeGrafter"/>
</dbReference>
<dbReference type="Proteomes" id="UP000826195">
    <property type="component" value="Unassembled WGS sequence"/>
</dbReference>
<dbReference type="Gene3D" id="1.20.5.110">
    <property type="match status" value="1"/>
</dbReference>
<dbReference type="AlphaFoldDB" id="A0AAV7J2R1"/>
<sequence>MMGDNNIPIVEPTIDYTKVPPIHQKRTISFINHFIVTTVSFLNKFALTCEEKLYDFENKLQKLEAAVVILESRLASVPGLDIKSPNKDCDKKEYETADKNPVEAAPATPEAKDPVGQDEADTKPDVESTKGQVQNHEVSDNLEQISSHPVYQKYFKMVNFGVPKPAVKIKMKQEGLDPDLLDDPQRLIPKINDTPE</sequence>
<feature type="region of interest" description="Disordered" evidence="3">
    <location>
        <begin position="174"/>
        <end position="196"/>
    </location>
</feature>
<dbReference type="InterPro" id="IPR019309">
    <property type="entry name" value="WASHC3"/>
</dbReference>
<dbReference type="PANTHER" id="PTHR13015:SF0">
    <property type="entry name" value="WASH COMPLEX SUBUNIT 3"/>
    <property type="match status" value="1"/>
</dbReference>
<dbReference type="EMBL" id="JAHXZJ010000001">
    <property type="protein sequence ID" value="KAH0566910.1"/>
    <property type="molecule type" value="Genomic_DNA"/>
</dbReference>
<keyword evidence="2" id="KW-0175">Coiled coil</keyword>
<comment type="caution">
    <text evidence="4">The sequence shown here is derived from an EMBL/GenBank/DDBJ whole genome shotgun (WGS) entry which is preliminary data.</text>
</comment>
<feature type="coiled-coil region" evidence="2">
    <location>
        <begin position="46"/>
        <end position="73"/>
    </location>
</feature>
<evidence type="ECO:0000256" key="1">
    <source>
        <dbReference type="ARBA" id="ARBA00006290"/>
    </source>
</evidence>
<comment type="similarity">
    <text evidence="1">Belongs to the CCDC53 family.</text>
</comment>
<organism evidence="4 5">
    <name type="scientific">Cotesia glomerata</name>
    <name type="common">Lepidopteran parasitic wasp</name>
    <name type="synonym">Apanteles glomeratus</name>
    <dbReference type="NCBI Taxonomy" id="32391"/>
    <lineage>
        <taxon>Eukaryota</taxon>
        <taxon>Metazoa</taxon>
        <taxon>Ecdysozoa</taxon>
        <taxon>Arthropoda</taxon>
        <taxon>Hexapoda</taxon>
        <taxon>Insecta</taxon>
        <taxon>Pterygota</taxon>
        <taxon>Neoptera</taxon>
        <taxon>Endopterygota</taxon>
        <taxon>Hymenoptera</taxon>
        <taxon>Apocrita</taxon>
        <taxon>Ichneumonoidea</taxon>
        <taxon>Braconidae</taxon>
        <taxon>Microgastrinae</taxon>
        <taxon>Cotesia</taxon>
    </lineage>
</organism>
<feature type="compositionally biased region" description="Polar residues" evidence="3">
    <location>
        <begin position="129"/>
        <end position="144"/>
    </location>
</feature>
<feature type="compositionally biased region" description="Basic and acidic residues" evidence="3">
    <location>
        <begin position="84"/>
        <end position="101"/>
    </location>
</feature>
<evidence type="ECO:0000256" key="3">
    <source>
        <dbReference type="SAM" id="MobiDB-lite"/>
    </source>
</evidence>
<evidence type="ECO:0000256" key="2">
    <source>
        <dbReference type="SAM" id="Coils"/>
    </source>
</evidence>
<dbReference type="GO" id="GO:0071203">
    <property type="term" value="C:WASH complex"/>
    <property type="evidence" value="ECO:0007669"/>
    <property type="project" value="InterPro"/>
</dbReference>
<feature type="region of interest" description="Disordered" evidence="3">
    <location>
        <begin position="81"/>
        <end position="144"/>
    </location>
</feature>
<protein>
    <recommendedName>
        <fullName evidence="6">Coiled-coil domain-containing protein 53</fullName>
    </recommendedName>
</protein>